<dbReference type="InterPro" id="IPR050561">
    <property type="entry name" value="PTP"/>
</dbReference>
<dbReference type="InterPro" id="IPR055214">
    <property type="entry name" value="PTP-NADK"/>
</dbReference>
<evidence type="ECO:0000313" key="2">
    <source>
        <dbReference type="EMBL" id="MCI3244012.1"/>
    </source>
</evidence>
<keyword evidence="3" id="KW-1185">Reference proteome</keyword>
<comment type="caution">
    <text evidence="2">The sequence shown here is derived from an EMBL/GenBank/DDBJ whole genome shotgun (WGS) entry which is preliminary data.</text>
</comment>
<protein>
    <submittedName>
        <fullName evidence="2">Dual specificity protein phosphatase family protein</fullName>
    </submittedName>
</protein>
<dbReference type="Proteomes" id="UP001165270">
    <property type="component" value="Unassembled WGS sequence"/>
</dbReference>
<evidence type="ECO:0000313" key="3">
    <source>
        <dbReference type="Proteomes" id="UP001165270"/>
    </source>
</evidence>
<gene>
    <name evidence="2" type="ORF">MQN93_30240</name>
</gene>
<accession>A0ABS9XQZ2</accession>
<reference evidence="2" key="1">
    <citation type="submission" date="2022-03" db="EMBL/GenBank/DDBJ databases">
        <title>Streptomyces 7R015 and 7R016 isolated from Barleria lupulina in Thailand.</title>
        <authorList>
            <person name="Kanchanasin P."/>
            <person name="Phongsopitanun W."/>
            <person name="Tanasupawat S."/>
        </authorList>
    </citation>
    <scope>NUCLEOTIDE SEQUENCE</scope>
    <source>
        <strain evidence="2">7R016</strain>
    </source>
</reference>
<dbReference type="InterPro" id="IPR029021">
    <property type="entry name" value="Prot-tyrosine_phosphatase-like"/>
</dbReference>
<evidence type="ECO:0000259" key="1">
    <source>
        <dbReference type="PROSITE" id="PS50056"/>
    </source>
</evidence>
<name>A0ABS9XQZ2_9ACTN</name>
<dbReference type="InterPro" id="IPR016130">
    <property type="entry name" value="Tyr_Pase_AS"/>
</dbReference>
<feature type="domain" description="Tyrosine specific protein phosphatases" evidence="1">
    <location>
        <begin position="115"/>
        <end position="149"/>
    </location>
</feature>
<dbReference type="PROSITE" id="PS00383">
    <property type="entry name" value="TYR_PHOSPHATASE_1"/>
    <property type="match status" value="1"/>
</dbReference>
<sequence length="208" mass="22154">MAAAVGYVALWATGALGILALSYWAREETPAPPGTRTLQGVHHFQPVDVDGRLWRGAAPSPAGYRALASMGFTTVVDLRAEDLSAAQLAGPGRAGLKTVRLPIRDGQTPRPEQVRRLLDVVARAQGKVFVHCGAGVGRTGTMAAAYLVQTGQQSSAAAVRRNLAVGPPSIEQIYYGLNLTPTRAEQPPLPVVVVSRLVDAPRRMWSWV</sequence>
<dbReference type="InterPro" id="IPR000387">
    <property type="entry name" value="Tyr_Pase_dom"/>
</dbReference>
<dbReference type="PANTHER" id="PTHR23339">
    <property type="entry name" value="TYROSINE SPECIFIC PROTEIN PHOSPHATASE AND DUAL SPECIFICITY PROTEIN PHOSPHATASE"/>
    <property type="match status" value="1"/>
</dbReference>
<organism evidence="2 3">
    <name type="scientific">Streptomyces spinosisporus</name>
    <dbReference type="NCBI Taxonomy" id="2927582"/>
    <lineage>
        <taxon>Bacteria</taxon>
        <taxon>Bacillati</taxon>
        <taxon>Actinomycetota</taxon>
        <taxon>Actinomycetes</taxon>
        <taxon>Kitasatosporales</taxon>
        <taxon>Streptomycetaceae</taxon>
        <taxon>Streptomyces</taxon>
    </lineage>
</organism>
<dbReference type="Gene3D" id="3.90.190.10">
    <property type="entry name" value="Protein tyrosine phosphatase superfamily"/>
    <property type="match status" value="1"/>
</dbReference>
<dbReference type="EMBL" id="JALDAX010000013">
    <property type="protein sequence ID" value="MCI3244012.1"/>
    <property type="molecule type" value="Genomic_DNA"/>
</dbReference>
<dbReference type="SUPFAM" id="SSF52799">
    <property type="entry name" value="(Phosphotyrosine protein) phosphatases II"/>
    <property type="match status" value="1"/>
</dbReference>
<dbReference type="PROSITE" id="PS50056">
    <property type="entry name" value="TYR_PHOSPHATASE_2"/>
    <property type="match status" value="1"/>
</dbReference>
<dbReference type="RefSeq" id="WP_242712034.1">
    <property type="nucleotide sequence ID" value="NZ_JALDAX010000013.1"/>
</dbReference>
<dbReference type="Pfam" id="PF22741">
    <property type="entry name" value="PTP-NADK"/>
    <property type="match status" value="1"/>
</dbReference>
<proteinExistence type="predicted"/>